<protein>
    <recommendedName>
        <fullName evidence="4">DUF732 domain-containing protein</fullName>
    </recommendedName>
</protein>
<evidence type="ECO:0000313" key="3">
    <source>
        <dbReference type="Proteomes" id="UP000467148"/>
    </source>
</evidence>
<reference evidence="2 3" key="1">
    <citation type="journal article" date="2019" name="Emerg. Microbes Infect.">
        <title>Comprehensive subspecies identification of 175 nontuberculous mycobacteria species based on 7547 genomic profiles.</title>
        <authorList>
            <person name="Matsumoto Y."/>
            <person name="Kinjo T."/>
            <person name="Motooka D."/>
            <person name="Nabeya D."/>
            <person name="Jung N."/>
            <person name="Uechi K."/>
            <person name="Horii T."/>
            <person name="Iida T."/>
            <person name="Fujita J."/>
            <person name="Nakamura S."/>
        </authorList>
    </citation>
    <scope>NUCLEOTIDE SEQUENCE [LARGE SCALE GENOMIC DNA]</scope>
    <source>
        <strain evidence="2 3">JCM 30396</strain>
    </source>
</reference>
<dbReference type="Proteomes" id="UP000467148">
    <property type="component" value="Chromosome"/>
</dbReference>
<proteinExistence type="predicted"/>
<name>A0A7I7T610_9MYCO</name>
<dbReference type="KEGG" id="mhev:MHEL_29570"/>
<evidence type="ECO:0000313" key="2">
    <source>
        <dbReference type="EMBL" id="BBY64714.1"/>
    </source>
</evidence>
<sequence length="163" mass="16707">MKRLLVSGMTALAGGVIAATSFGSGLAAAGPDFSGMTYGQAVEKISSWGSKAVIASVVGDQLAMNDCVVTSGSKATNLDSSGRSRGSEFLLHLNCNQALAAPGKPGNSVATPEGRKVHKDMVAIAYINEHPDNCDSAVSWCQSLCDKYPGSCSNDLLNHLAAS</sequence>
<organism evidence="2 3">
    <name type="scientific">Mycolicibacterium helvum</name>
    <dbReference type="NCBI Taxonomy" id="1534349"/>
    <lineage>
        <taxon>Bacteria</taxon>
        <taxon>Bacillati</taxon>
        <taxon>Actinomycetota</taxon>
        <taxon>Actinomycetes</taxon>
        <taxon>Mycobacteriales</taxon>
        <taxon>Mycobacteriaceae</taxon>
        <taxon>Mycolicibacterium</taxon>
    </lineage>
</organism>
<gene>
    <name evidence="2" type="ORF">MHEL_29570</name>
</gene>
<keyword evidence="3" id="KW-1185">Reference proteome</keyword>
<evidence type="ECO:0000256" key="1">
    <source>
        <dbReference type="SAM" id="SignalP"/>
    </source>
</evidence>
<dbReference type="EMBL" id="AP022596">
    <property type="protein sequence ID" value="BBY64714.1"/>
    <property type="molecule type" value="Genomic_DNA"/>
</dbReference>
<accession>A0A7I7T610</accession>
<feature type="chain" id="PRO_5039556221" description="DUF732 domain-containing protein" evidence="1">
    <location>
        <begin position="19"/>
        <end position="163"/>
    </location>
</feature>
<evidence type="ECO:0008006" key="4">
    <source>
        <dbReference type="Google" id="ProtNLM"/>
    </source>
</evidence>
<dbReference type="AlphaFoldDB" id="A0A7I7T610"/>
<keyword evidence="1" id="KW-0732">Signal</keyword>
<feature type="signal peptide" evidence="1">
    <location>
        <begin position="1"/>
        <end position="18"/>
    </location>
</feature>